<evidence type="ECO:0000313" key="2">
    <source>
        <dbReference type="Proteomes" id="UP000753724"/>
    </source>
</evidence>
<dbReference type="EMBL" id="JAAAPO010000007">
    <property type="protein sequence ID" value="NBC37983.1"/>
    <property type="molecule type" value="Genomic_DNA"/>
</dbReference>
<proteinExistence type="predicted"/>
<gene>
    <name evidence="1" type="ORF">GTZ99_15615</name>
</gene>
<dbReference type="Proteomes" id="UP000753724">
    <property type="component" value="Unassembled WGS sequence"/>
</dbReference>
<name>A0ABW9XHF7_9SPHN</name>
<dbReference type="Pfam" id="PF07372">
    <property type="entry name" value="DUF1491"/>
    <property type="match status" value="1"/>
</dbReference>
<sequence length="111" mass="12652">MSRLPTHIEVNALIRRVQAEGGFAMVLAKGEVDAGSILIVTLVNQTYAFAYEKMPSLDGERHWHRARSFDADQPDSFEQWLNKRRSSDPDLWIIELDIADAERFIGYDGKS</sequence>
<protein>
    <submittedName>
        <fullName evidence="1">DUF1491 family protein</fullName>
    </submittedName>
</protein>
<dbReference type="Gene3D" id="3.40.1530.20">
    <property type="entry name" value="Protein of unknown function (DUF1491)"/>
    <property type="match status" value="1"/>
</dbReference>
<dbReference type="RefSeq" id="WP_161720560.1">
    <property type="nucleotide sequence ID" value="NZ_JAAAPO010000007.1"/>
</dbReference>
<accession>A0ABW9XHF7</accession>
<keyword evidence="2" id="KW-1185">Reference proteome</keyword>
<evidence type="ECO:0000313" key="1">
    <source>
        <dbReference type="EMBL" id="NBC37983.1"/>
    </source>
</evidence>
<organism evidence="1 2">
    <name type="scientific">Novosphingobium ovatum</name>
    <dbReference type="NCBI Taxonomy" id="1908523"/>
    <lineage>
        <taxon>Bacteria</taxon>
        <taxon>Pseudomonadati</taxon>
        <taxon>Pseudomonadota</taxon>
        <taxon>Alphaproteobacteria</taxon>
        <taxon>Sphingomonadales</taxon>
        <taxon>Sphingomonadaceae</taxon>
        <taxon>Novosphingobium</taxon>
    </lineage>
</organism>
<dbReference type="InterPro" id="IPR009964">
    <property type="entry name" value="DUF1491"/>
</dbReference>
<comment type="caution">
    <text evidence="1">The sequence shown here is derived from an EMBL/GenBank/DDBJ whole genome shotgun (WGS) entry which is preliminary data.</text>
</comment>
<reference evidence="2" key="1">
    <citation type="submission" date="2020-01" db="EMBL/GenBank/DDBJ databases">
        <title>Sphingomonas sp. strain CSW-10.</title>
        <authorList>
            <person name="Chen W.-M."/>
        </authorList>
    </citation>
    <scope>NUCLEOTIDE SEQUENCE [LARGE SCALE GENOMIC DNA]</scope>
    <source>
        <strain evidence="2">FSY-8</strain>
    </source>
</reference>